<accession>A0A284QN13</accession>
<dbReference type="PANTHER" id="PTHR23022">
    <property type="entry name" value="TRANSPOSABLE ELEMENT-RELATED"/>
    <property type="match status" value="1"/>
</dbReference>
<gene>
    <name evidence="2" type="ORF">ARMOST_01096</name>
</gene>
<dbReference type="Gene3D" id="3.30.420.10">
    <property type="entry name" value="Ribonuclease H-like superfamily/Ribonuclease H"/>
    <property type="match status" value="1"/>
</dbReference>
<reference evidence="3" key="1">
    <citation type="journal article" date="2017" name="Nat. Ecol. Evol.">
        <title>Genome expansion and lineage-specific genetic innovations in the forest pathogenic fungi Armillaria.</title>
        <authorList>
            <person name="Sipos G."/>
            <person name="Prasanna A.N."/>
            <person name="Walter M.C."/>
            <person name="O'Connor E."/>
            <person name="Balint B."/>
            <person name="Krizsan K."/>
            <person name="Kiss B."/>
            <person name="Hess J."/>
            <person name="Varga T."/>
            <person name="Slot J."/>
            <person name="Riley R."/>
            <person name="Boka B."/>
            <person name="Rigling D."/>
            <person name="Barry K."/>
            <person name="Lee J."/>
            <person name="Mihaltcheva S."/>
            <person name="LaButti K."/>
            <person name="Lipzen A."/>
            <person name="Waldron R."/>
            <person name="Moloney N.M."/>
            <person name="Sperisen C."/>
            <person name="Kredics L."/>
            <person name="Vagvoelgyi C."/>
            <person name="Patrignani A."/>
            <person name="Fitzpatrick D."/>
            <person name="Nagy I."/>
            <person name="Doyle S."/>
            <person name="Anderson J.B."/>
            <person name="Grigoriev I.V."/>
            <person name="Gueldener U."/>
            <person name="Muensterkoetter M."/>
            <person name="Nagy L.G."/>
        </authorList>
    </citation>
    <scope>NUCLEOTIDE SEQUENCE [LARGE SCALE GENOMIC DNA]</scope>
    <source>
        <strain evidence="3">C18/9</strain>
    </source>
</reference>
<dbReference type="Proteomes" id="UP000219338">
    <property type="component" value="Unassembled WGS sequence"/>
</dbReference>
<evidence type="ECO:0000313" key="3">
    <source>
        <dbReference type="Proteomes" id="UP000219338"/>
    </source>
</evidence>
<dbReference type="InterPro" id="IPR002492">
    <property type="entry name" value="Transposase_Tc1-like"/>
</dbReference>
<proteinExistence type="predicted"/>
<dbReference type="STRING" id="47428.A0A284QN13"/>
<dbReference type="OMA" id="PRTTWEN"/>
<dbReference type="AlphaFoldDB" id="A0A284QN13"/>
<dbReference type="OrthoDB" id="3226274at2759"/>
<sequence>MHTPPLRKPNVPITPTKAARICTLLNDGHTCTEISNAIGCSRSTVCKTGRKYEGKENYYARIEGRGRPRKMDDADVKFAARKIRSHDCRTAVDVQRRYFDYLSERTVQRRLADEGLKGYKRWRVPMLTKAHVRKRRAWAEVHAEWGAEKWGTVLYSDESKFNFFGSDGVQWCRRGPGEALDMHNVLPRLKHGGGGVMVWGCMTCLGFGRLILVEGTMNAVQYCQILNEGLLGTLQDYNLSVNDVLFQQDNDVEDMVSQPLG</sequence>
<dbReference type="PANTHER" id="PTHR23022:SF129">
    <property type="entry name" value="TRANSPOSABLE ELEMENT TC3 TRANSPOSASE"/>
    <property type="match status" value="1"/>
</dbReference>
<dbReference type="InterPro" id="IPR009057">
    <property type="entry name" value="Homeodomain-like_sf"/>
</dbReference>
<organism evidence="2 3">
    <name type="scientific">Armillaria ostoyae</name>
    <name type="common">Armillaria root rot fungus</name>
    <dbReference type="NCBI Taxonomy" id="47428"/>
    <lineage>
        <taxon>Eukaryota</taxon>
        <taxon>Fungi</taxon>
        <taxon>Dikarya</taxon>
        <taxon>Basidiomycota</taxon>
        <taxon>Agaricomycotina</taxon>
        <taxon>Agaricomycetes</taxon>
        <taxon>Agaricomycetidae</taxon>
        <taxon>Agaricales</taxon>
        <taxon>Marasmiineae</taxon>
        <taxon>Physalacriaceae</taxon>
        <taxon>Armillaria</taxon>
    </lineage>
</organism>
<dbReference type="GO" id="GO:0006313">
    <property type="term" value="P:DNA transposition"/>
    <property type="evidence" value="ECO:0007669"/>
    <property type="project" value="InterPro"/>
</dbReference>
<evidence type="ECO:0000259" key="1">
    <source>
        <dbReference type="Pfam" id="PF01498"/>
    </source>
</evidence>
<dbReference type="Pfam" id="PF01498">
    <property type="entry name" value="HTH_Tnp_Tc3_2"/>
    <property type="match status" value="1"/>
</dbReference>
<evidence type="ECO:0000313" key="2">
    <source>
        <dbReference type="EMBL" id="SJK97841.1"/>
    </source>
</evidence>
<dbReference type="GO" id="GO:0003677">
    <property type="term" value="F:DNA binding"/>
    <property type="evidence" value="ECO:0007669"/>
    <property type="project" value="InterPro"/>
</dbReference>
<dbReference type="SUPFAM" id="SSF46689">
    <property type="entry name" value="Homeodomain-like"/>
    <property type="match status" value="1"/>
</dbReference>
<keyword evidence="3" id="KW-1185">Reference proteome</keyword>
<dbReference type="InterPro" id="IPR052338">
    <property type="entry name" value="Transposase_5"/>
</dbReference>
<dbReference type="InterPro" id="IPR036397">
    <property type="entry name" value="RNaseH_sf"/>
</dbReference>
<protein>
    <recommendedName>
        <fullName evidence="1">Transposase Tc1-like domain-containing protein</fullName>
    </recommendedName>
</protein>
<feature type="domain" description="Transposase Tc1-like" evidence="1">
    <location>
        <begin position="99"/>
        <end position="143"/>
    </location>
</feature>
<name>A0A284QN13_ARMOS</name>
<dbReference type="EMBL" id="FUEG01000001">
    <property type="protein sequence ID" value="SJK97841.1"/>
    <property type="molecule type" value="Genomic_DNA"/>
</dbReference>
<dbReference type="GO" id="GO:0015074">
    <property type="term" value="P:DNA integration"/>
    <property type="evidence" value="ECO:0007669"/>
    <property type="project" value="InterPro"/>
</dbReference>